<evidence type="ECO:0000313" key="2">
    <source>
        <dbReference type="EMBL" id="PCG72919.1"/>
    </source>
</evidence>
<dbReference type="Pfam" id="PF02958">
    <property type="entry name" value="EcKL"/>
    <property type="match status" value="1"/>
</dbReference>
<sequence>MVQLTLASISQHLTKDVVDKAFKLRTNSEDDVQSVEITRAAPAGEGLISAVYRIQVTGKNHKAKFVVKGLVSDATMRKSLNCQTFFEREALFFTTILPILSATQNEAGAKERIQNYLPICFSCHCDGKDDYILMEDMSESQCSAISEYPTIRERNLTLKSLAHFHAVSMALRVKKPGTFAKLANGLDEIYYNDENRNWYANYLQEAINIDKKVLAEFEDPESIYYKKFNAVVNDDLYGQLIRIVNSRGDHPVFNHGDAWCPNFLCCKDKAVAIDFQILRCSSPAADLSYFILMCSSLCRSKEEFWEAVEVYYLSLEYYLSDMGVDASKVFSFDMLKEELKKYGSYGLLASITSFPLLASERCDTLKSFEEKYSDCDRIPLEELWPLTPIKHEEHKLRLVNAVRVAVDVGLV</sequence>
<evidence type="ECO:0000259" key="1">
    <source>
        <dbReference type="SMART" id="SM00587"/>
    </source>
</evidence>
<dbReference type="AlphaFoldDB" id="A0A2A4JM67"/>
<comment type="caution">
    <text evidence="2">The sequence shown here is derived from an EMBL/GenBank/DDBJ whole genome shotgun (WGS) entry which is preliminary data.</text>
</comment>
<reference evidence="2" key="1">
    <citation type="submission" date="2017-09" db="EMBL/GenBank/DDBJ databases">
        <title>Contemporary evolution of a Lepidopteran species, Heliothis virescens, in response to modern agricultural practices.</title>
        <authorList>
            <person name="Fritz M.L."/>
            <person name="Deyonke A.M."/>
            <person name="Papanicolaou A."/>
            <person name="Micinski S."/>
            <person name="Westbrook J."/>
            <person name="Gould F."/>
        </authorList>
    </citation>
    <scope>NUCLEOTIDE SEQUENCE [LARGE SCALE GENOMIC DNA]</scope>
    <source>
        <strain evidence="2">HvINT-</strain>
        <tissue evidence="2">Whole body</tissue>
    </source>
</reference>
<proteinExistence type="predicted"/>
<feature type="domain" description="CHK kinase-like" evidence="1">
    <location>
        <begin position="132"/>
        <end position="321"/>
    </location>
</feature>
<dbReference type="STRING" id="7102.A0A2A4JM67"/>
<dbReference type="PANTHER" id="PTHR11012">
    <property type="entry name" value="PROTEIN KINASE-LIKE DOMAIN-CONTAINING"/>
    <property type="match status" value="1"/>
</dbReference>
<dbReference type="InterPro" id="IPR015897">
    <property type="entry name" value="CHK_kinase-like"/>
</dbReference>
<dbReference type="InterPro" id="IPR004119">
    <property type="entry name" value="EcKL"/>
</dbReference>
<dbReference type="SMART" id="SM00587">
    <property type="entry name" value="CHK"/>
    <property type="match status" value="1"/>
</dbReference>
<gene>
    <name evidence="2" type="ORF">B5V51_332</name>
</gene>
<dbReference type="InterPro" id="IPR011009">
    <property type="entry name" value="Kinase-like_dom_sf"/>
</dbReference>
<dbReference type="SUPFAM" id="SSF56112">
    <property type="entry name" value="Protein kinase-like (PK-like)"/>
    <property type="match status" value="1"/>
</dbReference>
<dbReference type="EMBL" id="NWSH01001050">
    <property type="protein sequence ID" value="PCG72919.1"/>
    <property type="molecule type" value="Genomic_DNA"/>
</dbReference>
<name>A0A2A4JM67_HELVI</name>
<accession>A0A2A4JM67</accession>
<dbReference type="PANTHER" id="PTHR11012:SF57">
    <property type="entry name" value="LD10016P"/>
    <property type="match status" value="1"/>
</dbReference>
<protein>
    <recommendedName>
        <fullName evidence="1">CHK kinase-like domain-containing protein</fullName>
    </recommendedName>
</protein>
<organism evidence="2">
    <name type="scientific">Heliothis virescens</name>
    <name type="common">Tobacco budworm moth</name>
    <dbReference type="NCBI Taxonomy" id="7102"/>
    <lineage>
        <taxon>Eukaryota</taxon>
        <taxon>Metazoa</taxon>
        <taxon>Ecdysozoa</taxon>
        <taxon>Arthropoda</taxon>
        <taxon>Hexapoda</taxon>
        <taxon>Insecta</taxon>
        <taxon>Pterygota</taxon>
        <taxon>Neoptera</taxon>
        <taxon>Endopterygota</taxon>
        <taxon>Lepidoptera</taxon>
        <taxon>Glossata</taxon>
        <taxon>Ditrysia</taxon>
        <taxon>Noctuoidea</taxon>
        <taxon>Noctuidae</taxon>
        <taxon>Heliothinae</taxon>
        <taxon>Heliothis</taxon>
    </lineage>
</organism>
<dbReference type="Gene3D" id="3.90.1200.10">
    <property type="match status" value="1"/>
</dbReference>